<protein>
    <recommendedName>
        <fullName evidence="3">histidine kinase</fullName>
        <ecNumber evidence="3">2.7.13.3</ecNumber>
    </recommendedName>
</protein>
<evidence type="ECO:0000256" key="10">
    <source>
        <dbReference type="ARBA" id="ARBA00022989"/>
    </source>
</evidence>
<dbReference type="SMART" id="SM00387">
    <property type="entry name" value="HATPase_c"/>
    <property type="match status" value="1"/>
</dbReference>
<dbReference type="InterPro" id="IPR003594">
    <property type="entry name" value="HATPase_dom"/>
</dbReference>
<keyword evidence="6" id="KW-0812">Transmembrane</keyword>
<keyword evidence="5" id="KW-0808">Transferase</keyword>
<dbReference type="SUPFAM" id="SSF47384">
    <property type="entry name" value="Homodimeric domain of signal transducing histidine kinase"/>
    <property type="match status" value="1"/>
</dbReference>
<dbReference type="Gene3D" id="3.30.450.20">
    <property type="entry name" value="PAS domain"/>
    <property type="match status" value="2"/>
</dbReference>
<dbReference type="RefSeq" id="WP_090556690.1">
    <property type="nucleotide sequence ID" value="NZ_FNRA01000005.1"/>
</dbReference>
<keyword evidence="10" id="KW-1133">Transmembrane helix</keyword>
<evidence type="ECO:0000256" key="5">
    <source>
        <dbReference type="ARBA" id="ARBA00022679"/>
    </source>
</evidence>
<dbReference type="CDD" id="cd00130">
    <property type="entry name" value="PAS"/>
    <property type="match status" value="1"/>
</dbReference>
<dbReference type="GO" id="GO:0000156">
    <property type="term" value="F:phosphorelay response regulator activity"/>
    <property type="evidence" value="ECO:0007669"/>
    <property type="project" value="TreeGrafter"/>
</dbReference>
<accession>A0A1H4E0G4</accession>
<evidence type="ECO:0000256" key="6">
    <source>
        <dbReference type="ARBA" id="ARBA00022692"/>
    </source>
</evidence>
<dbReference type="InterPro" id="IPR005467">
    <property type="entry name" value="His_kinase_dom"/>
</dbReference>
<evidence type="ECO:0000259" key="13">
    <source>
        <dbReference type="PROSITE" id="PS50109"/>
    </source>
</evidence>
<dbReference type="STRING" id="425514.SAMN05443550_105190"/>
<dbReference type="FunFam" id="3.30.565.10:FF:000006">
    <property type="entry name" value="Sensor histidine kinase WalK"/>
    <property type="match status" value="1"/>
</dbReference>
<dbReference type="InterPro" id="IPR013656">
    <property type="entry name" value="PAS_4"/>
</dbReference>
<dbReference type="InterPro" id="IPR036097">
    <property type="entry name" value="HisK_dim/P_sf"/>
</dbReference>
<evidence type="ECO:0000313" key="14">
    <source>
        <dbReference type="EMBL" id="SEA78533.1"/>
    </source>
</evidence>
<dbReference type="Pfam" id="PF00512">
    <property type="entry name" value="HisKA"/>
    <property type="match status" value="1"/>
</dbReference>
<evidence type="ECO:0000256" key="12">
    <source>
        <dbReference type="ARBA" id="ARBA00023136"/>
    </source>
</evidence>
<dbReference type="InterPro" id="IPR013655">
    <property type="entry name" value="PAS_fold_3"/>
</dbReference>
<keyword evidence="7" id="KW-0547">Nucleotide-binding</keyword>
<keyword evidence="12" id="KW-0472">Membrane</keyword>
<dbReference type="GO" id="GO:0000155">
    <property type="term" value="F:phosphorelay sensor kinase activity"/>
    <property type="evidence" value="ECO:0007669"/>
    <property type="project" value="InterPro"/>
</dbReference>
<dbReference type="Proteomes" id="UP000198850">
    <property type="component" value="Unassembled WGS sequence"/>
</dbReference>
<evidence type="ECO:0000256" key="1">
    <source>
        <dbReference type="ARBA" id="ARBA00000085"/>
    </source>
</evidence>
<proteinExistence type="predicted"/>
<dbReference type="CDD" id="cd00082">
    <property type="entry name" value="HisKA"/>
    <property type="match status" value="1"/>
</dbReference>
<dbReference type="SUPFAM" id="SSF55785">
    <property type="entry name" value="PYP-like sensor domain (PAS domain)"/>
    <property type="match status" value="2"/>
</dbReference>
<evidence type="ECO:0000256" key="4">
    <source>
        <dbReference type="ARBA" id="ARBA00022553"/>
    </source>
</evidence>
<sequence length="499" mass="56568">MEKIRTELKIAEERYKVLFDNIPGATAIYRGADMEIFMANEAMIGFWAKDASVIGKTLAEAVPELEGQPFIDLLKNVFYSGETYSAKEAAAKIFVNGELRTFYYDFTYRALKDLDGNIEGVIHSATDVTELALAKQRLGEADDRLNFSLQSASIGTWNFDLQNSYMVLDGLGKKFFGVEEEETPVFEYTLRNVHPDDLREVYNAFLNTLLSESESSCDIRFRVVCPDENARWLHCTGKSLYHPVKTVQQFAGIVRDITKEIAGIEEQQKLQHQKDNFLSIASHELKTPVTSIKAYAQLLERMFKKEGDTQKADMLARLTGQVNRLTILLEDLLDVSKISNDKLSFKRDYHSFNDIVTDNIRDADCQESGHHLEMHLSFMGNIYCDRMRISQVISNLISNAVKYSPERDNILITTAQRGTDVVFSVQDFGIGISKENIGRVFDQFYRVSTAESYSYQGMGLGLFISAEIIRQEGGRIWAESEENAGSTFCFSLPLVNNIR</sequence>
<evidence type="ECO:0000256" key="3">
    <source>
        <dbReference type="ARBA" id="ARBA00012438"/>
    </source>
</evidence>
<dbReference type="GO" id="GO:0030295">
    <property type="term" value="F:protein kinase activator activity"/>
    <property type="evidence" value="ECO:0007669"/>
    <property type="project" value="TreeGrafter"/>
</dbReference>
<keyword evidence="4" id="KW-0597">Phosphoprotein</keyword>
<dbReference type="Gene3D" id="1.10.287.130">
    <property type="match status" value="1"/>
</dbReference>
<dbReference type="GO" id="GO:0016020">
    <property type="term" value="C:membrane"/>
    <property type="evidence" value="ECO:0007669"/>
    <property type="project" value="UniProtKB-SubCell"/>
</dbReference>
<organism evidence="14 15">
    <name type="scientific">Pedobacter hartonius</name>
    <dbReference type="NCBI Taxonomy" id="425514"/>
    <lineage>
        <taxon>Bacteria</taxon>
        <taxon>Pseudomonadati</taxon>
        <taxon>Bacteroidota</taxon>
        <taxon>Sphingobacteriia</taxon>
        <taxon>Sphingobacteriales</taxon>
        <taxon>Sphingobacteriaceae</taxon>
        <taxon>Pedobacter</taxon>
    </lineage>
</organism>
<dbReference type="EMBL" id="FNRA01000005">
    <property type="protein sequence ID" value="SEA78533.1"/>
    <property type="molecule type" value="Genomic_DNA"/>
</dbReference>
<dbReference type="Gene3D" id="3.30.565.10">
    <property type="entry name" value="Histidine kinase-like ATPase, C-terminal domain"/>
    <property type="match status" value="1"/>
</dbReference>
<gene>
    <name evidence="14" type="ORF">SAMN05443550_105190</name>
</gene>
<keyword evidence="8" id="KW-0418">Kinase</keyword>
<dbReference type="GO" id="GO:0007234">
    <property type="term" value="P:osmosensory signaling via phosphorelay pathway"/>
    <property type="evidence" value="ECO:0007669"/>
    <property type="project" value="TreeGrafter"/>
</dbReference>
<keyword evidence="9" id="KW-0067">ATP-binding</keyword>
<dbReference type="PRINTS" id="PR00344">
    <property type="entry name" value="BCTRLSENSOR"/>
</dbReference>
<evidence type="ECO:0000256" key="8">
    <source>
        <dbReference type="ARBA" id="ARBA00022777"/>
    </source>
</evidence>
<name>A0A1H4E0G4_9SPHI</name>
<dbReference type="InterPro" id="IPR000014">
    <property type="entry name" value="PAS"/>
</dbReference>
<keyword evidence="15" id="KW-1185">Reference proteome</keyword>
<dbReference type="GO" id="GO:0005524">
    <property type="term" value="F:ATP binding"/>
    <property type="evidence" value="ECO:0007669"/>
    <property type="project" value="UniProtKB-KW"/>
</dbReference>
<keyword evidence="11" id="KW-0902">Two-component regulatory system</keyword>
<dbReference type="Pfam" id="PF02518">
    <property type="entry name" value="HATPase_c"/>
    <property type="match status" value="1"/>
</dbReference>
<dbReference type="InterPro" id="IPR050351">
    <property type="entry name" value="BphY/WalK/GraS-like"/>
</dbReference>
<dbReference type="InterPro" id="IPR004358">
    <property type="entry name" value="Sig_transdc_His_kin-like_C"/>
</dbReference>
<dbReference type="PANTHER" id="PTHR42878">
    <property type="entry name" value="TWO-COMPONENT HISTIDINE KINASE"/>
    <property type="match status" value="1"/>
</dbReference>
<comment type="subcellular location">
    <subcellularLocation>
        <location evidence="2">Membrane</location>
        <topology evidence="2">Multi-pass membrane protein</topology>
    </subcellularLocation>
</comment>
<dbReference type="Pfam" id="PF08447">
    <property type="entry name" value="PAS_3"/>
    <property type="match status" value="1"/>
</dbReference>
<dbReference type="InterPro" id="IPR036890">
    <property type="entry name" value="HATPase_C_sf"/>
</dbReference>
<dbReference type="Pfam" id="PF08448">
    <property type="entry name" value="PAS_4"/>
    <property type="match status" value="1"/>
</dbReference>
<evidence type="ECO:0000313" key="15">
    <source>
        <dbReference type="Proteomes" id="UP000198850"/>
    </source>
</evidence>
<dbReference type="InterPro" id="IPR035965">
    <property type="entry name" value="PAS-like_dom_sf"/>
</dbReference>
<dbReference type="EC" id="2.7.13.3" evidence="3"/>
<evidence type="ECO:0000256" key="11">
    <source>
        <dbReference type="ARBA" id="ARBA00023012"/>
    </source>
</evidence>
<dbReference type="SMART" id="SM00388">
    <property type="entry name" value="HisKA"/>
    <property type="match status" value="1"/>
</dbReference>
<reference evidence="14 15" key="1">
    <citation type="submission" date="2016-10" db="EMBL/GenBank/DDBJ databases">
        <authorList>
            <person name="de Groot N.N."/>
        </authorList>
    </citation>
    <scope>NUCLEOTIDE SEQUENCE [LARGE SCALE GENOMIC DNA]</scope>
    <source>
        <strain evidence="14 15">DSM 19033</strain>
    </source>
</reference>
<dbReference type="InterPro" id="IPR003661">
    <property type="entry name" value="HisK_dim/P_dom"/>
</dbReference>
<dbReference type="AlphaFoldDB" id="A0A1H4E0G4"/>
<evidence type="ECO:0000256" key="9">
    <source>
        <dbReference type="ARBA" id="ARBA00022840"/>
    </source>
</evidence>
<dbReference type="SUPFAM" id="SSF55874">
    <property type="entry name" value="ATPase domain of HSP90 chaperone/DNA topoisomerase II/histidine kinase"/>
    <property type="match status" value="1"/>
</dbReference>
<dbReference type="OrthoDB" id="9813151at2"/>
<dbReference type="NCBIfam" id="TIGR00229">
    <property type="entry name" value="sensory_box"/>
    <property type="match status" value="1"/>
</dbReference>
<feature type="domain" description="Histidine kinase" evidence="13">
    <location>
        <begin position="280"/>
        <end position="496"/>
    </location>
</feature>
<evidence type="ECO:0000256" key="7">
    <source>
        <dbReference type="ARBA" id="ARBA00022741"/>
    </source>
</evidence>
<evidence type="ECO:0000256" key="2">
    <source>
        <dbReference type="ARBA" id="ARBA00004141"/>
    </source>
</evidence>
<dbReference type="PANTHER" id="PTHR42878:SF7">
    <property type="entry name" value="SENSOR HISTIDINE KINASE GLRK"/>
    <property type="match status" value="1"/>
</dbReference>
<dbReference type="PROSITE" id="PS50109">
    <property type="entry name" value="HIS_KIN"/>
    <property type="match status" value="1"/>
</dbReference>
<comment type="catalytic activity">
    <reaction evidence="1">
        <text>ATP + protein L-histidine = ADP + protein N-phospho-L-histidine.</text>
        <dbReference type="EC" id="2.7.13.3"/>
    </reaction>
</comment>
<dbReference type="FunFam" id="1.10.287.130:FF:000001">
    <property type="entry name" value="Two-component sensor histidine kinase"/>
    <property type="match status" value="1"/>
</dbReference>